<accession>A0A5C3NJG7</accession>
<evidence type="ECO:0000313" key="2">
    <source>
        <dbReference type="EMBL" id="TFK57532.1"/>
    </source>
</evidence>
<proteinExistence type="predicted"/>
<protein>
    <submittedName>
        <fullName evidence="2">Uncharacterized protein</fullName>
    </submittedName>
</protein>
<evidence type="ECO:0000256" key="1">
    <source>
        <dbReference type="SAM" id="MobiDB-lite"/>
    </source>
</evidence>
<keyword evidence="3" id="KW-1185">Reference proteome</keyword>
<sequence>MVINTHKYSEEHVLMDSFDSIIVAMVPLWSTARPPTQPSSRKGPRTNKITVEPSSILTQQVILEYLLSKSKSYFHRNGPQDVRGPGRKAPVAVTGIHDNRFRPQGIRGTGQYVSIHWLFCRSTTHWTASNISNLRPQDAYAPPGYPYGRPLPSLPATSIRKMPIPLRTTPISAFSNLRPQDVYAPPDYPYGRLLHSPFLNFGPEDAYAPPGYTYGRRPPLPSSISIRKSPTLPRATLTDNLPLPSSTSDYSVQ</sequence>
<name>A0A5C3NJG7_9AGAM</name>
<evidence type="ECO:0000313" key="3">
    <source>
        <dbReference type="Proteomes" id="UP000305948"/>
    </source>
</evidence>
<dbReference type="EMBL" id="ML213503">
    <property type="protein sequence ID" value="TFK57532.1"/>
    <property type="molecule type" value="Genomic_DNA"/>
</dbReference>
<feature type="region of interest" description="Disordered" evidence="1">
    <location>
        <begin position="210"/>
        <end position="253"/>
    </location>
</feature>
<dbReference type="Proteomes" id="UP000305948">
    <property type="component" value="Unassembled WGS sequence"/>
</dbReference>
<gene>
    <name evidence="2" type="ORF">OE88DRAFT_1641157</name>
</gene>
<reference evidence="2 3" key="1">
    <citation type="journal article" date="2019" name="Nat. Ecol. Evol.">
        <title>Megaphylogeny resolves global patterns of mushroom evolution.</title>
        <authorList>
            <person name="Varga T."/>
            <person name="Krizsan K."/>
            <person name="Foldi C."/>
            <person name="Dima B."/>
            <person name="Sanchez-Garcia M."/>
            <person name="Sanchez-Ramirez S."/>
            <person name="Szollosi G.J."/>
            <person name="Szarkandi J.G."/>
            <person name="Papp V."/>
            <person name="Albert L."/>
            <person name="Andreopoulos W."/>
            <person name="Angelini C."/>
            <person name="Antonin V."/>
            <person name="Barry K.W."/>
            <person name="Bougher N.L."/>
            <person name="Buchanan P."/>
            <person name="Buyck B."/>
            <person name="Bense V."/>
            <person name="Catcheside P."/>
            <person name="Chovatia M."/>
            <person name="Cooper J."/>
            <person name="Damon W."/>
            <person name="Desjardin D."/>
            <person name="Finy P."/>
            <person name="Geml J."/>
            <person name="Haridas S."/>
            <person name="Hughes K."/>
            <person name="Justo A."/>
            <person name="Karasinski D."/>
            <person name="Kautmanova I."/>
            <person name="Kiss B."/>
            <person name="Kocsube S."/>
            <person name="Kotiranta H."/>
            <person name="LaButti K.M."/>
            <person name="Lechner B.E."/>
            <person name="Liimatainen K."/>
            <person name="Lipzen A."/>
            <person name="Lukacs Z."/>
            <person name="Mihaltcheva S."/>
            <person name="Morgado L.N."/>
            <person name="Niskanen T."/>
            <person name="Noordeloos M.E."/>
            <person name="Ohm R.A."/>
            <person name="Ortiz-Santana B."/>
            <person name="Ovrebo C."/>
            <person name="Racz N."/>
            <person name="Riley R."/>
            <person name="Savchenko A."/>
            <person name="Shiryaev A."/>
            <person name="Soop K."/>
            <person name="Spirin V."/>
            <person name="Szebenyi C."/>
            <person name="Tomsovsky M."/>
            <person name="Tulloss R.E."/>
            <person name="Uehling J."/>
            <person name="Grigoriev I.V."/>
            <person name="Vagvolgyi C."/>
            <person name="Papp T."/>
            <person name="Martin F.M."/>
            <person name="Miettinen O."/>
            <person name="Hibbett D.S."/>
            <person name="Nagy L.G."/>
        </authorList>
    </citation>
    <scope>NUCLEOTIDE SEQUENCE [LARGE SCALE GENOMIC DNA]</scope>
    <source>
        <strain evidence="2 3">OMC1185</strain>
    </source>
</reference>
<organism evidence="2 3">
    <name type="scientific">Heliocybe sulcata</name>
    <dbReference type="NCBI Taxonomy" id="5364"/>
    <lineage>
        <taxon>Eukaryota</taxon>
        <taxon>Fungi</taxon>
        <taxon>Dikarya</taxon>
        <taxon>Basidiomycota</taxon>
        <taxon>Agaricomycotina</taxon>
        <taxon>Agaricomycetes</taxon>
        <taxon>Gloeophyllales</taxon>
        <taxon>Gloeophyllaceae</taxon>
        <taxon>Heliocybe</taxon>
    </lineage>
</organism>
<dbReference type="AlphaFoldDB" id="A0A5C3NJG7"/>
<feature type="compositionally biased region" description="Polar residues" evidence="1">
    <location>
        <begin position="237"/>
        <end position="253"/>
    </location>
</feature>